<dbReference type="EMBL" id="ML976021">
    <property type="protein sequence ID" value="KAF1943912.1"/>
    <property type="molecule type" value="Genomic_DNA"/>
</dbReference>
<name>A0A6A5SVY0_9PLEO</name>
<evidence type="ECO:0000256" key="1">
    <source>
        <dbReference type="SAM" id="MobiDB-lite"/>
    </source>
</evidence>
<accession>A0A6A5SVY0</accession>
<reference evidence="2" key="1">
    <citation type="journal article" date="2020" name="Stud. Mycol.">
        <title>101 Dothideomycetes genomes: a test case for predicting lifestyles and emergence of pathogens.</title>
        <authorList>
            <person name="Haridas S."/>
            <person name="Albert R."/>
            <person name="Binder M."/>
            <person name="Bloem J."/>
            <person name="Labutti K."/>
            <person name="Salamov A."/>
            <person name="Andreopoulos B."/>
            <person name="Baker S."/>
            <person name="Barry K."/>
            <person name="Bills G."/>
            <person name="Bluhm B."/>
            <person name="Cannon C."/>
            <person name="Castanera R."/>
            <person name="Culley D."/>
            <person name="Daum C."/>
            <person name="Ezra D."/>
            <person name="Gonzalez J."/>
            <person name="Henrissat B."/>
            <person name="Kuo A."/>
            <person name="Liang C."/>
            <person name="Lipzen A."/>
            <person name="Lutzoni F."/>
            <person name="Magnuson J."/>
            <person name="Mondo S."/>
            <person name="Nolan M."/>
            <person name="Ohm R."/>
            <person name="Pangilinan J."/>
            <person name="Park H.-J."/>
            <person name="Ramirez L."/>
            <person name="Alfaro M."/>
            <person name="Sun H."/>
            <person name="Tritt A."/>
            <person name="Yoshinaga Y."/>
            <person name="Zwiers L.-H."/>
            <person name="Turgeon B."/>
            <person name="Goodwin S."/>
            <person name="Spatafora J."/>
            <person name="Crous P."/>
            <person name="Grigoriev I."/>
        </authorList>
    </citation>
    <scope>NUCLEOTIDE SEQUENCE</scope>
    <source>
        <strain evidence="2">CBS 161.51</strain>
    </source>
</reference>
<evidence type="ECO:0000313" key="2">
    <source>
        <dbReference type="EMBL" id="KAF1943912.1"/>
    </source>
</evidence>
<dbReference type="OrthoDB" id="3677817at2759"/>
<sequence>MQRVDCGCTFLALRTLARVEELTTSSQVPLETALQVTSAAERPSLAVLSCERCRQQRLPLTAVTILCAHLVDWLCRLWNLDDEDAAETSTDSSSTTTTPTTTTINTNNTTGSQHATQPWKFSLGSYDLAADEADALSNELMTLRLTGFSAVLGSLEAALVTSGPSHSISSSPGGGTNGTTSDTAAFAPACLDLVRANLRVVRACIRRLKARSLLNSGWASTLF</sequence>
<keyword evidence="3" id="KW-1185">Reference proteome</keyword>
<feature type="compositionally biased region" description="Low complexity" evidence="1">
    <location>
        <begin position="88"/>
        <end position="110"/>
    </location>
</feature>
<gene>
    <name evidence="2" type="ORF">EJ02DRAFT_452948</name>
</gene>
<dbReference type="Proteomes" id="UP000800038">
    <property type="component" value="Unassembled WGS sequence"/>
</dbReference>
<feature type="region of interest" description="Disordered" evidence="1">
    <location>
        <begin position="86"/>
        <end position="115"/>
    </location>
</feature>
<evidence type="ECO:0000313" key="3">
    <source>
        <dbReference type="Proteomes" id="UP000800038"/>
    </source>
</evidence>
<dbReference type="AlphaFoldDB" id="A0A6A5SVY0"/>
<protein>
    <submittedName>
        <fullName evidence="2">Uncharacterized protein</fullName>
    </submittedName>
</protein>
<organism evidence="2 3">
    <name type="scientific">Clathrospora elynae</name>
    <dbReference type="NCBI Taxonomy" id="706981"/>
    <lineage>
        <taxon>Eukaryota</taxon>
        <taxon>Fungi</taxon>
        <taxon>Dikarya</taxon>
        <taxon>Ascomycota</taxon>
        <taxon>Pezizomycotina</taxon>
        <taxon>Dothideomycetes</taxon>
        <taxon>Pleosporomycetidae</taxon>
        <taxon>Pleosporales</taxon>
        <taxon>Diademaceae</taxon>
        <taxon>Clathrospora</taxon>
    </lineage>
</organism>
<proteinExistence type="predicted"/>
<feature type="non-terminal residue" evidence="2">
    <location>
        <position position="1"/>
    </location>
</feature>